<evidence type="ECO:0000256" key="2">
    <source>
        <dbReference type="SAM" id="Phobius"/>
    </source>
</evidence>
<dbReference type="KEGG" id="bgt:106058055"/>
<reference evidence="4" key="1">
    <citation type="submission" date="2025-08" db="UniProtKB">
        <authorList>
            <consortium name="RefSeq"/>
        </authorList>
    </citation>
    <scope>IDENTIFICATION</scope>
</reference>
<feature type="transmembrane region" description="Helical" evidence="2">
    <location>
        <begin position="50"/>
        <end position="72"/>
    </location>
</feature>
<dbReference type="Proteomes" id="UP001165740">
    <property type="component" value="Chromosome 4"/>
</dbReference>
<feature type="region of interest" description="Disordered" evidence="1">
    <location>
        <begin position="133"/>
        <end position="156"/>
    </location>
</feature>
<organism evidence="3 4">
    <name type="scientific">Biomphalaria glabrata</name>
    <name type="common">Bloodfluke planorb</name>
    <name type="synonym">Freshwater snail</name>
    <dbReference type="NCBI Taxonomy" id="6526"/>
    <lineage>
        <taxon>Eukaryota</taxon>
        <taxon>Metazoa</taxon>
        <taxon>Spiralia</taxon>
        <taxon>Lophotrochozoa</taxon>
        <taxon>Mollusca</taxon>
        <taxon>Gastropoda</taxon>
        <taxon>Heterobranchia</taxon>
        <taxon>Euthyneura</taxon>
        <taxon>Panpulmonata</taxon>
        <taxon>Hygrophila</taxon>
        <taxon>Lymnaeoidea</taxon>
        <taxon>Planorbidae</taxon>
        <taxon>Biomphalaria</taxon>
    </lineage>
</organism>
<keyword evidence="2" id="KW-0812">Transmembrane</keyword>
<name>A0A9U8E3C2_BIOGL</name>
<dbReference type="RefSeq" id="XP_013070886.2">
    <property type="nucleotide sequence ID" value="XM_013215432.2"/>
</dbReference>
<protein>
    <submittedName>
        <fullName evidence="4">Uncharacterized protein LOC106058055</fullName>
    </submittedName>
</protein>
<evidence type="ECO:0000313" key="3">
    <source>
        <dbReference type="Proteomes" id="UP001165740"/>
    </source>
</evidence>
<dbReference type="OrthoDB" id="6146827at2759"/>
<evidence type="ECO:0000256" key="1">
    <source>
        <dbReference type="SAM" id="MobiDB-lite"/>
    </source>
</evidence>
<dbReference type="GeneID" id="106058055"/>
<keyword evidence="3" id="KW-1185">Reference proteome</keyword>
<sequence>MTLLSRITKFIICTFMRIIWSSVVVCANEPDKLKDSFQDDLANITTNNLMLGILVSIIIFLLVVIVIIPLCMDCMNSEVSSMNHPACGGSRTDYAVPDAPTQNFSSSSVAGYGGFAGYSTLISDNNSPFHATSGPVNIPYNPEPPPPYEAAYGNRH</sequence>
<evidence type="ECO:0000313" key="4">
    <source>
        <dbReference type="RefSeq" id="XP_013070886.2"/>
    </source>
</evidence>
<proteinExistence type="predicted"/>
<accession>A0A9U8E3C2</accession>
<keyword evidence="2" id="KW-0472">Membrane</keyword>
<dbReference type="AlphaFoldDB" id="A0A9U8E3C2"/>
<gene>
    <name evidence="4" type="primary">LOC106058055</name>
</gene>
<keyword evidence="2" id="KW-1133">Transmembrane helix</keyword>